<sequence length="80" mass="8731">SQPCKIAAGSRDNIVTIGHVQDSPDRTLLHGREIGESNYRVSIEIALNYNTPLPIPNPNDPGTSSVTWIPCCIAQVSFHF</sequence>
<dbReference type="AlphaFoldDB" id="A0A2P5AE74"/>
<proteinExistence type="predicted"/>
<accession>A0A2P5AE74</accession>
<feature type="non-terminal residue" evidence="1">
    <location>
        <position position="1"/>
    </location>
</feature>
<dbReference type="EMBL" id="JXTB01000641">
    <property type="protein sequence ID" value="PON34830.1"/>
    <property type="molecule type" value="Genomic_DNA"/>
</dbReference>
<evidence type="ECO:0000313" key="2">
    <source>
        <dbReference type="Proteomes" id="UP000237105"/>
    </source>
</evidence>
<name>A0A2P5AE74_PARAD</name>
<evidence type="ECO:0000313" key="1">
    <source>
        <dbReference type="EMBL" id="PON34830.1"/>
    </source>
</evidence>
<organism evidence="1 2">
    <name type="scientific">Parasponia andersonii</name>
    <name type="common">Sponia andersonii</name>
    <dbReference type="NCBI Taxonomy" id="3476"/>
    <lineage>
        <taxon>Eukaryota</taxon>
        <taxon>Viridiplantae</taxon>
        <taxon>Streptophyta</taxon>
        <taxon>Embryophyta</taxon>
        <taxon>Tracheophyta</taxon>
        <taxon>Spermatophyta</taxon>
        <taxon>Magnoliopsida</taxon>
        <taxon>eudicotyledons</taxon>
        <taxon>Gunneridae</taxon>
        <taxon>Pentapetalae</taxon>
        <taxon>rosids</taxon>
        <taxon>fabids</taxon>
        <taxon>Rosales</taxon>
        <taxon>Cannabaceae</taxon>
        <taxon>Parasponia</taxon>
    </lineage>
</organism>
<keyword evidence="2" id="KW-1185">Reference proteome</keyword>
<reference evidence="2" key="1">
    <citation type="submission" date="2016-06" db="EMBL/GenBank/DDBJ databases">
        <title>Parallel loss of symbiosis genes in relatives of nitrogen-fixing non-legume Parasponia.</title>
        <authorList>
            <person name="Van Velzen R."/>
            <person name="Holmer R."/>
            <person name="Bu F."/>
            <person name="Rutten L."/>
            <person name="Van Zeijl A."/>
            <person name="Liu W."/>
            <person name="Santuari L."/>
            <person name="Cao Q."/>
            <person name="Sharma T."/>
            <person name="Shen D."/>
            <person name="Roswanjaya Y."/>
            <person name="Wardhani T."/>
            <person name="Kalhor M.S."/>
            <person name="Jansen J."/>
            <person name="Van den Hoogen J."/>
            <person name="Gungor B."/>
            <person name="Hartog M."/>
            <person name="Hontelez J."/>
            <person name="Verver J."/>
            <person name="Yang W.-C."/>
            <person name="Schijlen E."/>
            <person name="Repin R."/>
            <person name="Schilthuizen M."/>
            <person name="Schranz E."/>
            <person name="Heidstra R."/>
            <person name="Miyata K."/>
            <person name="Fedorova E."/>
            <person name="Kohlen W."/>
            <person name="Bisseling T."/>
            <person name="Smit S."/>
            <person name="Geurts R."/>
        </authorList>
    </citation>
    <scope>NUCLEOTIDE SEQUENCE [LARGE SCALE GENOMIC DNA]</scope>
    <source>
        <strain evidence="2">cv. WU1-14</strain>
    </source>
</reference>
<protein>
    <submittedName>
        <fullName evidence="1">Uncharacterized protein</fullName>
    </submittedName>
</protein>
<dbReference type="OrthoDB" id="1683330at2759"/>
<comment type="caution">
    <text evidence="1">The sequence shown here is derived from an EMBL/GenBank/DDBJ whole genome shotgun (WGS) entry which is preliminary data.</text>
</comment>
<dbReference type="Proteomes" id="UP000237105">
    <property type="component" value="Unassembled WGS sequence"/>
</dbReference>
<gene>
    <name evidence="1" type="ORF">PanWU01x14_341290</name>
</gene>